<feature type="transmembrane region" description="Helical" evidence="1">
    <location>
        <begin position="220"/>
        <end position="245"/>
    </location>
</feature>
<feature type="transmembrane region" description="Helical" evidence="1">
    <location>
        <begin position="116"/>
        <end position="135"/>
    </location>
</feature>
<sequence length="292" mass="33538">MPYCVKCGVELDTKLKACPLCKTPVYMPDETDENANKPYPERIQKEHPRYVNLVPSKAFVYLMTFILIIPLIVCLMIDLRKNGTITWSFYPVTSIILVWILMAYPALMKRYSFLKVLTIDIYSLVLFLISLDAYSGNFLSWSVYPVASLLLVWVYFLLGFLFGKRHPFFLAFIAYISTGLYLYLIEQATGSLWFFDLALPLLTLLLALTLLTFILSRFKFFGGIALVGLIFCAISAFCFGAEFIINRFVFGNGLSLFWSLIVAGVLLPIAAFLFFVQRNEELRLYLEKKFHI</sequence>
<feature type="transmembrane region" description="Helical" evidence="1">
    <location>
        <begin position="191"/>
        <end position="213"/>
    </location>
</feature>
<feature type="transmembrane region" description="Helical" evidence="1">
    <location>
        <begin position="85"/>
        <end position="104"/>
    </location>
</feature>
<dbReference type="Proteomes" id="UP000092971">
    <property type="component" value="Chromosome"/>
</dbReference>
<feature type="transmembrane region" description="Helical" evidence="1">
    <location>
        <begin position="58"/>
        <end position="79"/>
    </location>
</feature>
<dbReference type="AlphaFoldDB" id="A0A1B1YAN9"/>
<dbReference type="EMBL" id="CP014672">
    <property type="protein sequence ID" value="ANW97825.1"/>
    <property type="molecule type" value="Genomic_DNA"/>
</dbReference>
<evidence type="ECO:0000313" key="3">
    <source>
        <dbReference type="Proteomes" id="UP000092971"/>
    </source>
</evidence>
<keyword evidence="1" id="KW-0472">Membrane</keyword>
<feature type="transmembrane region" description="Helical" evidence="1">
    <location>
        <begin position="168"/>
        <end position="185"/>
    </location>
</feature>
<protein>
    <recommendedName>
        <fullName evidence="4">Zinc ribbon domain-containing protein</fullName>
    </recommendedName>
</protein>
<gene>
    <name evidence="2" type="ORF">CSTERTH_01625</name>
</gene>
<dbReference type="InterPro" id="IPR046283">
    <property type="entry name" value="DUF6320"/>
</dbReference>
<reference evidence="2 3" key="1">
    <citation type="submission" date="2016-02" db="EMBL/GenBank/DDBJ databases">
        <title>Comparison of Clostridium stercorarium subspecies using comparative genomics and transcriptomics.</title>
        <authorList>
            <person name="Schellenberg J."/>
            <person name="Thallinger G."/>
            <person name="Levin D.B."/>
            <person name="Zhang X."/>
            <person name="Alvare G."/>
            <person name="Fristensky B."/>
            <person name="Sparling R."/>
        </authorList>
    </citation>
    <scope>NUCLEOTIDE SEQUENCE [LARGE SCALE GENOMIC DNA]</scope>
    <source>
        <strain evidence="2 3">DSM 2910</strain>
    </source>
</reference>
<evidence type="ECO:0000313" key="2">
    <source>
        <dbReference type="EMBL" id="ANW97825.1"/>
    </source>
</evidence>
<dbReference type="Pfam" id="PF19845">
    <property type="entry name" value="DUF6320"/>
    <property type="match status" value="1"/>
</dbReference>
<feature type="transmembrane region" description="Helical" evidence="1">
    <location>
        <begin position="141"/>
        <end position="161"/>
    </location>
</feature>
<name>A0A1B1YAN9_THEST</name>
<keyword evidence="1" id="KW-0812">Transmembrane</keyword>
<evidence type="ECO:0008006" key="4">
    <source>
        <dbReference type="Google" id="ProtNLM"/>
    </source>
</evidence>
<keyword evidence="1" id="KW-1133">Transmembrane helix</keyword>
<feature type="transmembrane region" description="Helical" evidence="1">
    <location>
        <begin position="257"/>
        <end position="276"/>
    </location>
</feature>
<organism evidence="2 3">
    <name type="scientific">Thermoclostridium stercorarium subsp. thermolacticum DSM 2910</name>
    <dbReference type="NCBI Taxonomy" id="1121336"/>
    <lineage>
        <taxon>Bacteria</taxon>
        <taxon>Bacillati</taxon>
        <taxon>Bacillota</taxon>
        <taxon>Clostridia</taxon>
        <taxon>Eubacteriales</taxon>
        <taxon>Oscillospiraceae</taxon>
        <taxon>Thermoclostridium</taxon>
    </lineage>
</organism>
<proteinExistence type="predicted"/>
<accession>A0A1B1YAN9</accession>
<evidence type="ECO:0000256" key="1">
    <source>
        <dbReference type="SAM" id="Phobius"/>
    </source>
</evidence>
<dbReference type="RefSeq" id="WP_015358024.1">
    <property type="nucleotide sequence ID" value="NZ_CP014672.1"/>
</dbReference>
<dbReference type="OrthoDB" id="2048993at2"/>